<dbReference type="SUPFAM" id="SSF103575">
    <property type="entry name" value="Plexin repeat"/>
    <property type="match status" value="1"/>
</dbReference>
<dbReference type="SUPFAM" id="SSF101912">
    <property type="entry name" value="Sema domain"/>
    <property type="match status" value="1"/>
</dbReference>
<dbReference type="FunFam" id="2.130.10.10:FF:000223">
    <property type="entry name" value="semaphorin-7A isoform X1"/>
    <property type="match status" value="1"/>
</dbReference>
<dbReference type="GO" id="GO:0045499">
    <property type="term" value="F:chemorepellent activity"/>
    <property type="evidence" value="ECO:0007669"/>
    <property type="project" value="TreeGrafter"/>
</dbReference>
<evidence type="ECO:0000256" key="2">
    <source>
        <dbReference type="ARBA" id="ARBA00009492"/>
    </source>
</evidence>
<evidence type="ECO:0000256" key="1">
    <source>
        <dbReference type="ARBA" id="ARBA00004370"/>
    </source>
</evidence>
<dbReference type="InterPro" id="IPR016201">
    <property type="entry name" value="PSI"/>
</dbReference>
<dbReference type="Pfam" id="PF01403">
    <property type="entry name" value="Sema"/>
    <property type="match status" value="1"/>
</dbReference>
<evidence type="ECO:0000313" key="18">
    <source>
        <dbReference type="Proteomes" id="UP000752171"/>
    </source>
</evidence>
<dbReference type="Ensembl" id="ENSAMXT00005030150.1">
    <property type="protein sequence ID" value="ENSAMXP00005027422.1"/>
    <property type="gene ID" value="ENSAMXG00005013761.1"/>
</dbReference>
<protein>
    <recommendedName>
        <fullName evidence="11">Semaphorin-1A</fullName>
    </recommendedName>
</protein>
<dbReference type="Gene3D" id="2.130.10.10">
    <property type="entry name" value="YVTN repeat-like/Quinoprotein amine dehydrogenase"/>
    <property type="match status" value="1"/>
</dbReference>
<keyword evidence="13" id="KW-0732">Signal</keyword>
<evidence type="ECO:0000256" key="9">
    <source>
        <dbReference type="ARBA" id="ARBA00023157"/>
    </source>
</evidence>
<name>A0A8B9RA03_ASTMX</name>
<dbReference type="GO" id="GO:0030215">
    <property type="term" value="F:semaphorin receptor binding"/>
    <property type="evidence" value="ECO:0007669"/>
    <property type="project" value="InterPro"/>
</dbReference>
<evidence type="ECO:0000256" key="5">
    <source>
        <dbReference type="ARBA" id="ARBA00022782"/>
    </source>
</evidence>
<evidence type="ECO:0000313" key="17">
    <source>
        <dbReference type="Proteomes" id="UP000694621"/>
    </source>
</evidence>
<evidence type="ECO:0000256" key="11">
    <source>
        <dbReference type="ARBA" id="ARBA00074143"/>
    </source>
</evidence>
<evidence type="ECO:0000313" key="15">
    <source>
        <dbReference type="EMBL" id="KAG9276600.1"/>
    </source>
</evidence>
<evidence type="ECO:0000313" key="16">
    <source>
        <dbReference type="Ensembl" id="ENSAMXP00005027422.1"/>
    </source>
</evidence>
<comment type="similarity">
    <text evidence="2">Belongs to the semaphorin family.</text>
</comment>
<dbReference type="InterPro" id="IPR036352">
    <property type="entry name" value="Semap_dom_sf"/>
</dbReference>
<feature type="chain" id="PRO_5044669806" description="Semaphorin-1A" evidence="13">
    <location>
        <begin position="16"/>
        <end position="637"/>
    </location>
</feature>
<dbReference type="PROSITE" id="PS51004">
    <property type="entry name" value="SEMA"/>
    <property type="match status" value="1"/>
</dbReference>
<dbReference type="SMART" id="SM00630">
    <property type="entry name" value="Sema"/>
    <property type="match status" value="1"/>
</dbReference>
<dbReference type="OrthoDB" id="9945363at2759"/>
<evidence type="ECO:0000256" key="10">
    <source>
        <dbReference type="ARBA" id="ARBA00023180"/>
    </source>
</evidence>
<gene>
    <name evidence="15" type="primary">SEMA7A</name>
    <name evidence="15" type="ORF">AMEX_G8924</name>
</gene>
<keyword evidence="9" id="KW-1015">Disulfide bond</keyword>
<sequence length="637" mass="70475">MNRILLTTLFSVVLAEKSPRLKFTVQEPARFHFMKPENYMTVYHQQGSDVLYVGGRAVIYMISFTHKEVQDTMIPVVPDESARQSCLSRSIPLQLECDNFITVIEKVNDTFVVCGTNAGSPKCWLLVNETVLTPIPDHGQRTTAADISPPFPSQRSVSLAADGSLYSALSAMGKQTGSIRRTYSSNKLLKTESKWLLNPQFAGAVVIPAEQKYNEEIYFFFSELNKTVSLDEEPYRARIGRICMNDEGGIKTILPDSWTTFLKARVMCGTASTPQQYNNIRRAFVLISQHRTGVMYGLFSNVWGTTVVCAYSTEEIDQTFAKSKLKGYNSPLIGHRPGACASKNNTAALNQKTLGVIKDHPEIEDVIWPVGGAPLDLPTDDHFTHVVADTVLAVNDEHYSVIYLGTEQGKVLKVLHTNAEAFIISQYSLFHNEGPIINMAIDSQKGHLYVGTAMEIQRLQLADCSRYGHSCRECILSRDPYCGWDWAKRKCLAIPANYNITTGGFIQSLDQSNDSVCGHAAAATKARSMVPKEVQMSKDGPVFLPCPVHSYHATYVWEKDNCVKRYPCTITGSSCVLAPTPELPLKEGVFRCMALESGLKQEVVSYRLVINGGTLPVSPASTLLLSVLLAVAGLWLQ</sequence>
<dbReference type="PANTHER" id="PTHR11036">
    <property type="entry name" value="SEMAPHORIN"/>
    <property type="match status" value="1"/>
</dbReference>
<dbReference type="InterPro" id="IPR015943">
    <property type="entry name" value="WD40/YVTN_repeat-like_dom_sf"/>
</dbReference>
<keyword evidence="10" id="KW-0325">Glycoprotein</keyword>
<dbReference type="AlphaFoldDB" id="A0A8B9RA03"/>
<dbReference type="InterPro" id="IPR002165">
    <property type="entry name" value="Plexin_repeat"/>
</dbReference>
<keyword evidence="6" id="KW-0524">Neurogenesis</keyword>
<dbReference type="InterPro" id="IPR013783">
    <property type="entry name" value="Ig-like_fold"/>
</dbReference>
<dbReference type="FunFam" id="2.60.40.10:FF:001170">
    <property type="entry name" value="Sema domain, immunoglobulin domain (Ig), short basic domain, secreted, (Semaphorin) 3F"/>
    <property type="match status" value="1"/>
</dbReference>
<dbReference type="Proteomes" id="UP000752171">
    <property type="component" value="Unassembled WGS sequence"/>
</dbReference>
<evidence type="ECO:0000256" key="4">
    <source>
        <dbReference type="ARBA" id="ARBA00022692"/>
    </source>
</evidence>
<evidence type="ECO:0000259" key="14">
    <source>
        <dbReference type="PROSITE" id="PS51004"/>
    </source>
</evidence>
<reference evidence="16" key="2">
    <citation type="submission" date="2025-05" db="UniProtKB">
        <authorList>
            <consortium name="Ensembl"/>
        </authorList>
    </citation>
    <scope>IDENTIFICATION</scope>
</reference>
<dbReference type="Proteomes" id="UP000694621">
    <property type="component" value="Unplaced"/>
</dbReference>
<dbReference type="InterPro" id="IPR027231">
    <property type="entry name" value="Semaphorin"/>
</dbReference>
<proteinExistence type="inferred from homology"/>
<dbReference type="FunFam" id="3.30.1680.10:FF:000016">
    <property type="entry name" value="Putative Semaphorin-6B"/>
    <property type="match status" value="1"/>
</dbReference>
<dbReference type="Gene3D" id="3.30.1680.10">
    <property type="entry name" value="ligand-binding face of the semaphorins, domain 2"/>
    <property type="match status" value="1"/>
</dbReference>
<dbReference type="KEGG" id="amex:103043004"/>
<comment type="subcellular location">
    <subcellularLocation>
        <location evidence="1">Membrane</location>
    </subcellularLocation>
</comment>
<keyword evidence="3" id="KW-0217">Developmental protein</keyword>
<keyword evidence="8" id="KW-0472">Membrane</keyword>
<feature type="domain" description="Sema" evidence="14">
    <location>
        <begin position="20"/>
        <end position="461"/>
    </location>
</feature>
<keyword evidence="4" id="KW-0812">Transmembrane</keyword>
<evidence type="ECO:0000256" key="8">
    <source>
        <dbReference type="ARBA" id="ARBA00023136"/>
    </source>
</evidence>
<comment type="caution">
    <text evidence="12">Lacks conserved residue(s) required for the propagation of feature annotation.</text>
</comment>
<dbReference type="GO" id="GO:0007411">
    <property type="term" value="P:axon guidance"/>
    <property type="evidence" value="ECO:0007669"/>
    <property type="project" value="UniProtKB-ARBA"/>
</dbReference>
<dbReference type="EMBL" id="JAICCE010000006">
    <property type="protein sequence ID" value="KAG9276600.1"/>
    <property type="molecule type" value="Genomic_DNA"/>
</dbReference>
<dbReference type="SMART" id="SM00423">
    <property type="entry name" value="PSI"/>
    <property type="match status" value="1"/>
</dbReference>
<evidence type="ECO:0000256" key="13">
    <source>
        <dbReference type="SAM" id="SignalP"/>
    </source>
</evidence>
<dbReference type="GO" id="GO:0001755">
    <property type="term" value="P:neural crest cell migration"/>
    <property type="evidence" value="ECO:0007669"/>
    <property type="project" value="TreeGrafter"/>
</dbReference>
<evidence type="ECO:0000256" key="6">
    <source>
        <dbReference type="ARBA" id="ARBA00022902"/>
    </source>
</evidence>
<dbReference type="GO" id="GO:0005886">
    <property type="term" value="C:plasma membrane"/>
    <property type="evidence" value="ECO:0007669"/>
    <property type="project" value="TreeGrafter"/>
</dbReference>
<dbReference type="Pfam" id="PF01437">
    <property type="entry name" value="PSI"/>
    <property type="match status" value="1"/>
</dbReference>
<dbReference type="PANTHER" id="PTHR11036:SF85">
    <property type="entry name" value="SI:CH211-113G11.6 ISOFORM X1"/>
    <property type="match status" value="1"/>
</dbReference>
<dbReference type="OMA" id="PGMCVRK"/>
<organism evidence="16 17">
    <name type="scientific">Astyanax mexicanus</name>
    <name type="common">Blind cave fish</name>
    <name type="synonym">Astyanax fasciatus mexicanus</name>
    <dbReference type="NCBI Taxonomy" id="7994"/>
    <lineage>
        <taxon>Eukaryota</taxon>
        <taxon>Metazoa</taxon>
        <taxon>Chordata</taxon>
        <taxon>Craniata</taxon>
        <taxon>Vertebrata</taxon>
        <taxon>Euteleostomi</taxon>
        <taxon>Actinopterygii</taxon>
        <taxon>Neopterygii</taxon>
        <taxon>Teleostei</taxon>
        <taxon>Ostariophysi</taxon>
        <taxon>Characiformes</taxon>
        <taxon>Characoidei</taxon>
        <taxon>Acestrorhamphidae</taxon>
        <taxon>Acestrorhamphinae</taxon>
        <taxon>Astyanax</taxon>
    </lineage>
</organism>
<reference evidence="15 18" key="1">
    <citation type="submission" date="2021-07" db="EMBL/GenBank/DDBJ databases">
        <authorList>
            <person name="Imarazene B."/>
            <person name="Zahm M."/>
            <person name="Klopp C."/>
            <person name="Cabau C."/>
            <person name="Beille S."/>
            <person name="Jouanno E."/>
            <person name="Castinel A."/>
            <person name="Lluch J."/>
            <person name="Gil L."/>
            <person name="Kuchtly C."/>
            <person name="Lopez Roques C."/>
            <person name="Donnadieu C."/>
            <person name="Parrinello H."/>
            <person name="Journot L."/>
            <person name="Du K."/>
            <person name="Schartl M."/>
            <person name="Retaux S."/>
            <person name="Guiguen Y."/>
        </authorList>
    </citation>
    <scope>NUCLEOTIDE SEQUENCE [LARGE SCALE GENOMIC DNA]</scope>
    <source>
        <strain evidence="15">Pach_M1</strain>
        <tissue evidence="15">Testis</tissue>
    </source>
</reference>
<keyword evidence="7" id="KW-1133">Transmembrane helix</keyword>
<dbReference type="InterPro" id="IPR001627">
    <property type="entry name" value="Semap_dom"/>
</dbReference>
<dbReference type="GO" id="GO:0071526">
    <property type="term" value="P:semaphorin-plexin signaling pathway"/>
    <property type="evidence" value="ECO:0007669"/>
    <property type="project" value="TreeGrafter"/>
</dbReference>
<feature type="signal peptide" evidence="13">
    <location>
        <begin position="1"/>
        <end position="15"/>
    </location>
</feature>
<dbReference type="Gene3D" id="2.60.40.10">
    <property type="entry name" value="Immunoglobulins"/>
    <property type="match status" value="1"/>
</dbReference>
<keyword evidence="5" id="KW-0221">Differentiation</keyword>
<evidence type="ECO:0000256" key="7">
    <source>
        <dbReference type="ARBA" id="ARBA00022989"/>
    </source>
</evidence>
<evidence type="ECO:0000256" key="12">
    <source>
        <dbReference type="PROSITE-ProRule" id="PRU00352"/>
    </source>
</evidence>
<accession>A0A8B9RA03</accession>
<evidence type="ECO:0000256" key="3">
    <source>
        <dbReference type="ARBA" id="ARBA00022473"/>
    </source>
</evidence>
<dbReference type="GO" id="GO:0030335">
    <property type="term" value="P:positive regulation of cell migration"/>
    <property type="evidence" value="ECO:0007669"/>
    <property type="project" value="TreeGrafter"/>
</dbReference>